<dbReference type="GO" id="GO:0003676">
    <property type="term" value="F:nucleic acid binding"/>
    <property type="evidence" value="ECO:0007669"/>
    <property type="project" value="InterPro"/>
</dbReference>
<dbReference type="Gene3D" id="2.20.25.10">
    <property type="match status" value="1"/>
</dbReference>
<comment type="subcellular location">
    <subcellularLocation>
        <location evidence="4">Nucleus</location>
    </subcellularLocation>
</comment>
<dbReference type="GO" id="GO:0008270">
    <property type="term" value="F:zinc ion binding"/>
    <property type="evidence" value="ECO:0007669"/>
    <property type="project" value="UniProtKB-KW"/>
</dbReference>
<comment type="function">
    <text evidence="4">DNA-dependent RNA polymerase catalyzes the transcription of DNA into RNA using the four ribonucleoside triphosphates as substrates.</text>
</comment>
<dbReference type="InterPro" id="IPR001222">
    <property type="entry name" value="Znf_TFIIS"/>
</dbReference>
<accession>A0AAN6ITK3</accession>
<feature type="compositionally biased region" description="Polar residues" evidence="7">
    <location>
        <begin position="109"/>
        <end position="119"/>
    </location>
</feature>
<dbReference type="EMBL" id="JAJGCB010000009">
    <property type="protein sequence ID" value="KAJ8990869.1"/>
    <property type="molecule type" value="Genomic_DNA"/>
</dbReference>
<keyword evidence="3 5" id="KW-0862">Zinc</keyword>
<dbReference type="PROSITE" id="PS51133">
    <property type="entry name" value="ZF_TFIIS_2"/>
    <property type="match status" value="1"/>
</dbReference>
<dbReference type="AlphaFoldDB" id="A0AAN6ITK3"/>
<evidence type="ECO:0000256" key="5">
    <source>
        <dbReference type="PIRSR" id="PIRSR005586-1"/>
    </source>
</evidence>
<evidence type="ECO:0000259" key="8">
    <source>
        <dbReference type="PROSITE" id="PS51133"/>
    </source>
</evidence>
<feature type="binding site" evidence="5">
    <location>
        <position position="77"/>
    </location>
    <ligand>
        <name>Zn(2+)</name>
        <dbReference type="ChEBI" id="CHEBI:29105"/>
        <label>2</label>
    </ligand>
</feature>
<organism evidence="9 10">
    <name type="scientific">Exophiala dermatitidis</name>
    <name type="common">Black yeast-like fungus</name>
    <name type="synonym">Wangiella dermatitidis</name>
    <dbReference type="NCBI Taxonomy" id="5970"/>
    <lineage>
        <taxon>Eukaryota</taxon>
        <taxon>Fungi</taxon>
        <taxon>Dikarya</taxon>
        <taxon>Ascomycota</taxon>
        <taxon>Pezizomycotina</taxon>
        <taxon>Eurotiomycetes</taxon>
        <taxon>Chaetothyriomycetidae</taxon>
        <taxon>Chaetothyriales</taxon>
        <taxon>Herpotrichiellaceae</taxon>
        <taxon>Exophiala</taxon>
    </lineage>
</organism>
<feature type="binding site" evidence="5">
    <location>
        <position position="82"/>
    </location>
    <ligand>
        <name>Zn(2+)</name>
        <dbReference type="ChEBI" id="CHEBI:29105"/>
        <label>2</label>
    </ligand>
</feature>
<evidence type="ECO:0000313" key="9">
    <source>
        <dbReference type="EMBL" id="KAJ8990869.1"/>
    </source>
</evidence>
<feature type="domain" description="TFIIS-type" evidence="8">
    <location>
        <begin position="73"/>
        <end position="119"/>
    </location>
</feature>
<dbReference type="PANTHER" id="PTHR11239:SF12">
    <property type="entry name" value="DNA-DIRECTED RNA POLYMERASE III SUBUNIT RPC10"/>
    <property type="match status" value="1"/>
</dbReference>
<dbReference type="PIRSF" id="PIRSF005586">
    <property type="entry name" value="RNApol_RpoM"/>
    <property type="match status" value="1"/>
</dbReference>
<gene>
    <name evidence="9" type="primary">RPC11</name>
    <name evidence="9" type="ORF">HRR80_004932</name>
</gene>
<evidence type="ECO:0000256" key="2">
    <source>
        <dbReference type="ARBA" id="ARBA00022771"/>
    </source>
</evidence>
<dbReference type="Pfam" id="PF01096">
    <property type="entry name" value="Zn_ribbon_TFIIS"/>
    <property type="match status" value="1"/>
</dbReference>
<feature type="region of interest" description="Disordered" evidence="7">
    <location>
        <begin position="97"/>
        <end position="119"/>
    </location>
</feature>
<evidence type="ECO:0000256" key="7">
    <source>
        <dbReference type="SAM" id="MobiDB-lite"/>
    </source>
</evidence>
<feature type="binding site" evidence="5">
    <location>
        <position position="9"/>
    </location>
    <ligand>
        <name>Zn(2+)</name>
        <dbReference type="ChEBI" id="CHEBI:29105"/>
        <label>1</label>
    </ligand>
</feature>
<protein>
    <recommendedName>
        <fullName evidence="4">DNA-directed RNA polymerase subunit</fullName>
    </recommendedName>
</protein>
<feature type="binding site" evidence="5">
    <location>
        <position position="33"/>
    </location>
    <ligand>
        <name>Zn(2+)</name>
        <dbReference type="ChEBI" id="CHEBI:29105"/>
        <label>1</label>
    </ligand>
</feature>
<dbReference type="GO" id="GO:0003899">
    <property type="term" value="F:DNA-directed RNA polymerase activity"/>
    <property type="evidence" value="ECO:0007669"/>
    <property type="project" value="InterPro"/>
</dbReference>
<comment type="similarity">
    <text evidence="4">Belongs to the archaeal rpoM/eukaryotic RPA12/RPB9/RPC11 RNA polymerase family.</text>
</comment>
<reference evidence="9" key="1">
    <citation type="submission" date="2023-01" db="EMBL/GenBank/DDBJ databases">
        <title>Exophiala dermititidis isolated from Cystic Fibrosis Patient.</title>
        <authorList>
            <person name="Kurbessoian T."/>
            <person name="Crocker A."/>
            <person name="Murante D."/>
            <person name="Hogan D.A."/>
            <person name="Stajich J.E."/>
        </authorList>
    </citation>
    <scope>NUCLEOTIDE SEQUENCE</scope>
    <source>
        <strain evidence="9">Ex8</strain>
    </source>
</reference>
<evidence type="ECO:0000313" key="10">
    <source>
        <dbReference type="Proteomes" id="UP001161757"/>
    </source>
</evidence>
<evidence type="ECO:0000256" key="4">
    <source>
        <dbReference type="PIRNR" id="PIRNR005586"/>
    </source>
</evidence>
<keyword evidence="1 5" id="KW-0479">Metal-binding</keyword>
<feature type="binding site" evidence="5">
    <location>
        <position position="6"/>
    </location>
    <ligand>
        <name>Zn(2+)</name>
        <dbReference type="ChEBI" id="CHEBI:29105"/>
        <label>1</label>
    </ligand>
</feature>
<keyword evidence="4" id="KW-0804">Transcription</keyword>
<dbReference type="SMART" id="SM00440">
    <property type="entry name" value="ZnF_C2C2"/>
    <property type="match status" value="1"/>
</dbReference>
<feature type="zinc finger region" description="C4-type" evidence="6">
    <location>
        <begin position="6"/>
        <end position="36"/>
    </location>
</feature>
<evidence type="ECO:0000256" key="3">
    <source>
        <dbReference type="ARBA" id="ARBA00022833"/>
    </source>
</evidence>
<name>A0AAN6ITK3_EXODE</name>
<dbReference type="GO" id="GO:0006386">
    <property type="term" value="P:termination of RNA polymerase III transcription"/>
    <property type="evidence" value="ECO:0007669"/>
    <property type="project" value="TreeGrafter"/>
</dbReference>
<evidence type="ECO:0000256" key="6">
    <source>
        <dbReference type="PIRSR" id="PIRSR005586-2"/>
    </source>
</evidence>
<dbReference type="SUPFAM" id="SSF57783">
    <property type="entry name" value="Zinc beta-ribbon"/>
    <property type="match status" value="1"/>
</dbReference>
<dbReference type="InterPro" id="IPR012164">
    <property type="entry name" value="Rpa12/Rpb9/Rpc10/TFS"/>
</dbReference>
<keyword evidence="4" id="KW-0240">DNA-directed RNA polymerase</keyword>
<feature type="binding site" evidence="5">
    <location>
        <position position="36"/>
    </location>
    <ligand>
        <name>Zn(2+)</name>
        <dbReference type="ChEBI" id="CHEBI:29105"/>
        <label>1</label>
    </ligand>
</feature>
<sequence>MPPTFCPYCCNCLTIARAPGTHQHPQGLNAFTCRTCPYQFVLDQPYYERTYMKKKQKDDIMGEDESDLPVNEVPGGCPNEKCDSNKAYFYQLQTRSADEPPTSFFKVRPSSQTSLWQLD</sequence>
<proteinExistence type="inferred from homology"/>
<dbReference type="GO" id="GO:0005666">
    <property type="term" value="C:RNA polymerase III complex"/>
    <property type="evidence" value="ECO:0007669"/>
    <property type="project" value="TreeGrafter"/>
</dbReference>
<dbReference type="PANTHER" id="PTHR11239">
    <property type="entry name" value="DNA-DIRECTED RNA POLYMERASE"/>
    <property type="match status" value="1"/>
</dbReference>
<keyword evidence="2 6" id="KW-0863">Zinc-finger</keyword>
<comment type="caution">
    <text evidence="9">The sequence shown here is derived from an EMBL/GenBank/DDBJ whole genome shotgun (WGS) entry which is preliminary data.</text>
</comment>
<evidence type="ECO:0000256" key="1">
    <source>
        <dbReference type="ARBA" id="ARBA00022723"/>
    </source>
</evidence>
<dbReference type="Proteomes" id="UP001161757">
    <property type="component" value="Unassembled WGS sequence"/>
</dbReference>
<keyword evidence="4" id="KW-0539">Nucleus</keyword>